<evidence type="ECO:0000313" key="2">
    <source>
        <dbReference type="EMBL" id="TFJ84179.1"/>
    </source>
</evidence>
<dbReference type="OrthoDB" id="1711136at2759"/>
<dbReference type="PANTHER" id="PTHR10683">
    <property type="entry name" value="TRANSALDOLASE"/>
    <property type="match status" value="1"/>
</dbReference>
<keyword evidence="3" id="KW-1185">Reference proteome</keyword>
<name>A0A4D9D6H2_9STRA</name>
<keyword evidence="1" id="KW-0704">Schiff base</keyword>
<sequence length="402" mass="44122">MKATSSSRTPSNLLAQVRRHSQVILDTADYLQLAHLPGTLEVTTNPSIVWQAAQKEEYFHLLEEACNMYLPLGIDGIPDMVEAVPPKFAREIWKRLPRAPSSSSLPLPRVYVQLDPRYAFDIDLAVRQSLALVDLCVHKHQLPLPNLVIKIPGSWEGIQAAKAYAAAEAGVSYVAPYVGRVSDWEGREEDKEEGGAEERGVTLARDIQVLFKMRRWAGTLVMAASLRGIEQVKQLSGCDILTVSPQVMIALECAEPVLEEEEGGGEGLASFLPPVPSLRDLSLKSRRLLGMEGKGGKGREEGGEGGAPMTEAEFRTALAEDACGTAVFAKSMKTFIQVRVGKREGGGRAESPLGREGLWHFKGERGGKRKVRDWKDCSWEAAMGRIGRQRIRLEARSIRIGG</sequence>
<evidence type="ECO:0000313" key="3">
    <source>
        <dbReference type="Proteomes" id="UP000355283"/>
    </source>
</evidence>
<gene>
    <name evidence="2" type="ORF">NSK_004651</name>
</gene>
<evidence type="ECO:0000256" key="1">
    <source>
        <dbReference type="ARBA" id="ARBA00023270"/>
    </source>
</evidence>
<accession>A0A4D9D6H2</accession>
<dbReference type="Proteomes" id="UP000355283">
    <property type="component" value="Unassembled WGS sequence"/>
</dbReference>
<reference evidence="2 3" key="1">
    <citation type="submission" date="2019-01" db="EMBL/GenBank/DDBJ databases">
        <title>Nuclear Genome Assembly of the Microalgal Biofuel strain Nannochloropsis salina CCMP1776.</title>
        <authorList>
            <person name="Hovde B."/>
        </authorList>
    </citation>
    <scope>NUCLEOTIDE SEQUENCE [LARGE SCALE GENOMIC DNA]</scope>
    <source>
        <strain evidence="2 3">CCMP1776</strain>
    </source>
</reference>
<dbReference type="PANTHER" id="PTHR10683:SF18">
    <property type="entry name" value="TRANSALDOLASE"/>
    <property type="match status" value="1"/>
</dbReference>
<dbReference type="GO" id="GO:0005975">
    <property type="term" value="P:carbohydrate metabolic process"/>
    <property type="evidence" value="ECO:0007669"/>
    <property type="project" value="InterPro"/>
</dbReference>
<proteinExistence type="predicted"/>
<dbReference type="UniPathway" id="UPA00115">
    <property type="reaction ID" value="UER00414"/>
</dbReference>
<dbReference type="InterPro" id="IPR013785">
    <property type="entry name" value="Aldolase_TIM"/>
</dbReference>
<dbReference type="SUPFAM" id="SSF51569">
    <property type="entry name" value="Aldolase"/>
    <property type="match status" value="1"/>
</dbReference>
<comment type="caution">
    <text evidence="2">The sequence shown here is derived from an EMBL/GenBank/DDBJ whole genome shotgun (WGS) entry which is preliminary data.</text>
</comment>
<dbReference type="EMBL" id="SDOX01000020">
    <property type="protein sequence ID" value="TFJ84179.1"/>
    <property type="molecule type" value="Genomic_DNA"/>
</dbReference>
<protein>
    <submittedName>
        <fullName evidence="2">Uncharacterized protein</fullName>
    </submittedName>
</protein>
<dbReference type="InterPro" id="IPR001585">
    <property type="entry name" value="TAL/FSA"/>
</dbReference>
<dbReference type="Gene3D" id="3.20.20.70">
    <property type="entry name" value="Aldolase class I"/>
    <property type="match status" value="2"/>
</dbReference>
<dbReference type="GO" id="GO:0006098">
    <property type="term" value="P:pentose-phosphate shunt"/>
    <property type="evidence" value="ECO:0007669"/>
    <property type="project" value="UniProtKB-UniPathway"/>
</dbReference>
<organism evidence="2 3">
    <name type="scientific">Nannochloropsis salina CCMP1776</name>
    <dbReference type="NCBI Taxonomy" id="1027361"/>
    <lineage>
        <taxon>Eukaryota</taxon>
        <taxon>Sar</taxon>
        <taxon>Stramenopiles</taxon>
        <taxon>Ochrophyta</taxon>
        <taxon>Eustigmatophyceae</taxon>
        <taxon>Eustigmatales</taxon>
        <taxon>Monodopsidaceae</taxon>
        <taxon>Microchloropsis</taxon>
        <taxon>Microchloropsis salina</taxon>
    </lineage>
</organism>
<dbReference type="Pfam" id="PF00923">
    <property type="entry name" value="TAL_FSA"/>
    <property type="match status" value="1"/>
</dbReference>
<dbReference type="AlphaFoldDB" id="A0A4D9D6H2"/>